<sequence length="558" mass="63378">MAALKFSELSTDLKTLIVSHILRPTDLVAVCLTSKQLHEIAVRFLYRDVPLDIGCPHDSSLAAFLNSRNIGLPYIRKLDLYLADIPDKCGQLEQAHFATRMILEFLPENILERFSWHPWQNFSAGNLELLYRKQRRLKNLEGISLDADPWDKLNKIPNLDELFNNVRKVYCFPDNRDVLTFCGELLRRTKRIESLNIHTSFCDDSDHQHYINPRELNDTATEPGLITSTVFSHMLPFESCTPLNITKLDLQKVNLRFCANTYARVINFRGLRDLSVQRCPGVDTFLSEISKSSNLPVKLLDFSIKHKDNDEDDGMSALDGFLCLVSGIESLMIDFSNSETLPQVDSIVRHSKTLKTLIVHAADGDWGSETTDELIYDANDFKKICEQCSAIEELSIATPDRSITDCDPQQFNTWGEPYLKLANLRTLHFTVWPTNKPSSAAVSRDTYIALLQVHATRLFDTSLTANPRLNIIAFGTSDKTYDRRDSPNLVIFAKGIAPRIVGNSRKVKGAVDEDGKKAYAQEVGYHDRRYIEQKSECLELDLGANKVKMPVKDLWDDD</sequence>
<evidence type="ECO:0000313" key="1">
    <source>
        <dbReference type="EMBL" id="KAF2101735.1"/>
    </source>
</evidence>
<accession>A0A9P4IHM5</accession>
<comment type="caution">
    <text evidence="1">The sequence shown here is derived from an EMBL/GenBank/DDBJ whole genome shotgun (WGS) entry which is preliminary data.</text>
</comment>
<reference evidence="1" key="1">
    <citation type="journal article" date="2020" name="Stud. Mycol.">
        <title>101 Dothideomycetes genomes: a test case for predicting lifestyles and emergence of pathogens.</title>
        <authorList>
            <person name="Haridas S."/>
            <person name="Albert R."/>
            <person name="Binder M."/>
            <person name="Bloem J."/>
            <person name="Labutti K."/>
            <person name="Salamov A."/>
            <person name="Andreopoulos B."/>
            <person name="Baker S."/>
            <person name="Barry K."/>
            <person name="Bills G."/>
            <person name="Bluhm B."/>
            <person name="Cannon C."/>
            <person name="Castanera R."/>
            <person name="Culley D."/>
            <person name="Daum C."/>
            <person name="Ezra D."/>
            <person name="Gonzalez J."/>
            <person name="Henrissat B."/>
            <person name="Kuo A."/>
            <person name="Liang C."/>
            <person name="Lipzen A."/>
            <person name="Lutzoni F."/>
            <person name="Magnuson J."/>
            <person name="Mondo S."/>
            <person name="Nolan M."/>
            <person name="Ohm R."/>
            <person name="Pangilinan J."/>
            <person name="Park H.-J."/>
            <person name="Ramirez L."/>
            <person name="Alfaro M."/>
            <person name="Sun H."/>
            <person name="Tritt A."/>
            <person name="Yoshinaga Y."/>
            <person name="Zwiers L.-H."/>
            <person name="Turgeon B."/>
            <person name="Goodwin S."/>
            <person name="Spatafora J."/>
            <person name="Crous P."/>
            <person name="Grigoriev I."/>
        </authorList>
    </citation>
    <scope>NUCLEOTIDE SEQUENCE</scope>
    <source>
        <strain evidence="1">CBS 133067</strain>
    </source>
</reference>
<dbReference type="EMBL" id="ML978123">
    <property type="protein sequence ID" value="KAF2101735.1"/>
    <property type="molecule type" value="Genomic_DNA"/>
</dbReference>
<dbReference type="AlphaFoldDB" id="A0A9P4IHM5"/>
<dbReference type="Gene3D" id="3.80.10.10">
    <property type="entry name" value="Ribonuclease Inhibitor"/>
    <property type="match status" value="1"/>
</dbReference>
<protein>
    <submittedName>
        <fullName evidence="1">Uncharacterized protein</fullName>
    </submittedName>
</protein>
<gene>
    <name evidence="1" type="ORF">NA57DRAFT_73172</name>
</gene>
<dbReference type="OrthoDB" id="5284003at2759"/>
<name>A0A9P4IHM5_9PEZI</name>
<dbReference type="Proteomes" id="UP000799772">
    <property type="component" value="Unassembled WGS sequence"/>
</dbReference>
<proteinExistence type="predicted"/>
<keyword evidence="2" id="KW-1185">Reference proteome</keyword>
<dbReference type="InterPro" id="IPR032675">
    <property type="entry name" value="LRR_dom_sf"/>
</dbReference>
<evidence type="ECO:0000313" key="2">
    <source>
        <dbReference type="Proteomes" id="UP000799772"/>
    </source>
</evidence>
<organism evidence="1 2">
    <name type="scientific">Rhizodiscina lignyota</name>
    <dbReference type="NCBI Taxonomy" id="1504668"/>
    <lineage>
        <taxon>Eukaryota</taxon>
        <taxon>Fungi</taxon>
        <taxon>Dikarya</taxon>
        <taxon>Ascomycota</taxon>
        <taxon>Pezizomycotina</taxon>
        <taxon>Dothideomycetes</taxon>
        <taxon>Pleosporomycetidae</taxon>
        <taxon>Aulographales</taxon>
        <taxon>Rhizodiscinaceae</taxon>
        <taxon>Rhizodiscina</taxon>
    </lineage>
</organism>